<evidence type="ECO:0000313" key="11">
    <source>
        <dbReference type="EMBL" id="TWO22998.1"/>
    </source>
</evidence>
<dbReference type="GO" id="GO:0008234">
    <property type="term" value="F:cysteine-type peptidase activity"/>
    <property type="evidence" value="ECO:0007669"/>
    <property type="project" value="UniProtKB-KW"/>
</dbReference>
<comment type="caution">
    <text evidence="11">The sequence shown here is derived from an EMBL/GenBank/DDBJ whole genome shotgun (WGS) entry which is preliminary data.</text>
</comment>
<evidence type="ECO:0000256" key="4">
    <source>
        <dbReference type="ARBA" id="ARBA00022807"/>
    </source>
</evidence>
<dbReference type="Pfam" id="PF12913">
    <property type="entry name" value="SH3_6"/>
    <property type="match status" value="1"/>
</dbReference>
<dbReference type="Pfam" id="PF12912">
    <property type="entry name" value="N_NLPC_P60"/>
    <property type="match status" value="1"/>
</dbReference>
<dbReference type="Gene3D" id="3.90.1720.10">
    <property type="entry name" value="endopeptidase domain like (from Nostoc punctiforme)"/>
    <property type="match status" value="1"/>
</dbReference>
<dbReference type="InterPro" id="IPR026864">
    <property type="entry name" value="SH3b2-type_SH3"/>
</dbReference>
<reference evidence="11 12" key="1">
    <citation type="submission" date="2019-07" db="EMBL/GenBank/DDBJ databases">
        <title>Rapid identification of Enteric Bacteria from Whole Genome Sequences (WGS) using Average Nucleotide Identity (ANI).</title>
        <authorList>
            <person name="Lane C."/>
        </authorList>
    </citation>
    <scope>NUCLEOTIDE SEQUENCE [LARGE SCALE GENOMIC DNA]</scope>
    <source>
        <strain evidence="11 12">D2411</strain>
    </source>
</reference>
<dbReference type="SUPFAM" id="SSF55166">
    <property type="entry name" value="Hedgehog/DD-peptidase"/>
    <property type="match status" value="1"/>
</dbReference>
<sequence>MKRVIFTIFMLLFVGCANKTTTTLNVSNKAPTSLNLENVSNKAPAILNLEYEQNASILSEFKLNLDMGQKEFLDKLFSVWQMKSIKEKKSDLMWAFNAYNGKKQYFGESKLPRNLEWFSYQKQNANFDELGTVFKPAITLSNTLIRNFPTNDKLFLDPKKAGEGYPFDYLQDSVIGAFHPVMISHFSKDRAFAFVKSDALWGFVPSKNLKILSKKEVDEFKKYNFGVFVKDNASILDDNGKFMFYSRLGGIFPYTDENTTHFKFNNKFAVDKKYAKKFQSINNANLKNTLNELLGQNYGWGGENYLRDCSLFIKDFFGSFGIWLPRNSKEQGKIGQIIDIKNLSNKEKKEIISKVGIPFLSLLYMPGHIMIYGGEVDGKLVSIHDAWGIRTKDGGRAMIGKVAITDLEIGKGYDDIDEKSLLLSKITSLNTIIDKNILSLQKAYSIKVIDNVAIFEDGSSMIYDDGVKKDFKELLKNPSIKDMFSLDYNALKPLNEELIDAGRIRNSEFFSKLYGKNKEEVISNLVDVVWLKDSVNKKIKFNAKFGAAASLQKVSDELNELIKKDPNLLKYIDNIAGTFNYRNIAKTDHLSAHSWGIAIDINVANSHYWQWHKKYKNLIPKEIVYVFEKNGFIWGGRWEHFDTMHFEYRPELTGDNNY</sequence>
<feature type="signal peptide" evidence="5">
    <location>
        <begin position="1"/>
        <end position="19"/>
    </location>
</feature>
<proteinExistence type="inferred from homology"/>
<dbReference type="Pfam" id="PF12914">
    <property type="entry name" value="SH3_7"/>
    <property type="match status" value="1"/>
</dbReference>
<dbReference type="InterPro" id="IPR000064">
    <property type="entry name" value="NLP_P60_dom"/>
</dbReference>
<dbReference type="InterPro" id="IPR039439">
    <property type="entry name" value="SH3b1_dom"/>
</dbReference>
<evidence type="ECO:0000256" key="1">
    <source>
        <dbReference type="ARBA" id="ARBA00007074"/>
    </source>
</evidence>
<evidence type="ECO:0000259" key="6">
    <source>
        <dbReference type="Pfam" id="PF00877"/>
    </source>
</evidence>
<dbReference type="InterPro" id="IPR009045">
    <property type="entry name" value="Zn_M74/Hedgehog-like"/>
</dbReference>
<dbReference type="InterPro" id="IPR038765">
    <property type="entry name" value="Papain-like_cys_pep_sf"/>
</dbReference>
<feature type="domain" description="Peptidase M15C" evidence="10">
    <location>
        <begin position="587"/>
        <end position="648"/>
    </location>
</feature>
<organism evidence="11 12">
    <name type="scientific">Campylobacter hyointestinalis</name>
    <dbReference type="NCBI Taxonomy" id="198"/>
    <lineage>
        <taxon>Bacteria</taxon>
        <taxon>Pseudomonadati</taxon>
        <taxon>Campylobacterota</taxon>
        <taxon>Epsilonproteobacteria</taxon>
        <taxon>Campylobacterales</taxon>
        <taxon>Campylobacteraceae</taxon>
        <taxon>Campylobacter</taxon>
    </lineage>
</organism>
<protein>
    <submittedName>
        <fullName evidence="11">Glycoside hydrolase</fullName>
    </submittedName>
</protein>
<evidence type="ECO:0000313" key="12">
    <source>
        <dbReference type="Proteomes" id="UP000321812"/>
    </source>
</evidence>
<feature type="domain" description="NLPC/P60 N-terminal" evidence="7">
    <location>
        <begin position="6"/>
        <end position="129"/>
    </location>
</feature>
<evidence type="ECO:0000256" key="3">
    <source>
        <dbReference type="ARBA" id="ARBA00022801"/>
    </source>
</evidence>
<keyword evidence="5" id="KW-0732">Signal</keyword>
<dbReference type="RefSeq" id="WP_147496718.1">
    <property type="nucleotide sequence ID" value="NZ_VOAP01000002.1"/>
</dbReference>
<feature type="chain" id="PRO_5021725400" evidence="5">
    <location>
        <begin position="20"/>
        <end position="658"/>
    </location>
</feature>
<dbReference type="EMBL" id="VOAP01000002">
    <property type="protein sequence ID" value="TWO22998.1"/>
    <property type="molecule type" value="Genomic_DNA"/>
</dbReference>
<evidence type="ECO:0000259" key="7">
    <source>
        <dbReference type="Pfam" id="PF12912"/>
    </source>
</evidence>
<evidence type="ECO:0000256" key="2">
    <source>
        <dbReference type="ARBA" id="ARBA00022670"/>
    </source>
</evidence>
<accession>A0A562XLK1</accession>
<evidence type="ECO:0000259" key="10">
    <source>
        <dbReference type="Pfam" id="PF13539"/>
    </source>
</evidence>
<feature type="domain" description="NlpC/P60" evidence="6">
    <location>
        <begin position="295"/>
        <end position="374"/>
    </location>
</feature>
<dbReference type="PROSITE" id="PS51257">
    <property type="entry name" value="PROKAR_LIPOPROTEIN"/>
    <property type="match status" value="1"/>
</dbReference>
<keyword evidence="3 11" id="KW-0378">Hydrolase</keyword>
<dbReference type="Gene3D" id="3.30.1380.10">
    <property type="match status" value="1"/>
</dbReference>
<dbReference type="InterPro" id="IPR025606">
    <property type="entry name" value="NLPC/P60_N_dom"/>
</dbReference>
<dbReference type="Pfam" id="PF00877">
    <property type="entry name" value="NLPC_P60"/>
    <property type="match status" value="1"/>
</dbReference>
<name>A0A562XLK1_CAMHY</name>
<dbReference type="AlphaFoldDB" id="A0A562XLK1"/>
<evidence type="ECO:0000259" key="8">
    <source>
        <dbReference type="Pfam" id="PF12913"/>
    </source>
</evidence>
<comment type="similarity">
    <text evidence="1">Belongs to the peptidase C40 family.</text>
</comment>
<dbReference type="GO" id="GO:0006508">
    <property type="term" value="P:proteolysis"/>
    <property type="evidence" value="ECO:0007669"/>
    <property type="project" value="UniProtKB-KW"/>
</dbReference>
<evidence type="ECO:0000256" key="5">
    <source>
        <dbReference type="SAM" id="SignalP"/>
    </source>
</evidence>
<keyword evidence="2" id="KW-0645">Protease</keyword>
<gene>
    <name evidence="11" type="ORF">YZ82_00195</name>
</gene>
<dbReference type="InterPro" id="IPR039561">
    <property type="entry name" value="Peptidase_M15C"/>
</dbReference>
<evidence type="ECO:0000259" key="9">
    <source>
        <dbReference type="Pfam" id="PF12914"/>
    </source>
</evidence>
<dbReference type="Pfam" id="PF13539">
    <property type="entry name" value="Peptidase_M15_4"/>
    <property type="match status" value="1"/>
</dbReference>
<feature type="domain" description="SH3b1" evidence="8">
    <location>
        <begin position="154"/>
        <end position="205"/>
    </location>
</feature>
<feature type="domain" description="SH3b2-type SH3" evidence="9">
    <location>
        <begin position="218"/>
        <end position="257"/>
    </location>
</feature>
<dbReference type="SUPFAM" id="SSF54001">
    <property type="entry name" value="Cysteine proteinases"/>
    <property type="match status" value="1"/>
</dbReference>
<dbReference type="Proteomes" id="UP000321812">
    <property type="component" value="Unassembled WGS sequence"/>
</dbReference>
<keyword evidence="4" id="KW-0788">Thiol protease</keyword>